<dbReference type="STRING" id="1798500.A3C21_04465"/>
<dbReference type="HAMAP" id="MF_01642">
    <property type="entry name" value="DapL_aminotrans_1"/>
    <property type="match status" value="1"/>
</dbReference>
<dbReference type="Pfam" id="PF00155">
    <property type="entry name" value="Aminotran_1_2"/>
    <property type="match status" value="1"/>
</dbReference>
<dbReference type="GO" id="GO:0010285">
    <property type="term" value="F:L,L-diaminopimelate aminotransferase activity"/>
    <property type="evidence" value="ECO:0007669"/>
    <property type="project" value="UniProtKB-EC"/>
</dbReference>
<feature type="domain" description="Aminotransferase class I/classII large" evidence="10">
    <location>
        <begin position="35"/>
        <end position="391"/>
    </location>
</feature>
<dbReference type="InterPro" id="IPR015424">
    <property type="entry name" value="PyrdxlP-dep_Trfase"/>
</dbReference>
<dbReference type="Gene3D" id="3.40.640.10">
    <property type="entry name" value="Type I PLP-dependent aspartate aminotransferase-like (Major domain)"/>
    <property type="match status" value="1"/>
</dbReference>
<evidence type="ECO:0000259" key="10">
    <source>
        <dbReference type="Pfam" id="PF00155"/>
    </source>
</evidence>
<comment type="catalytic activity">
    <reaction evidence="8">
        <text>(2S,6S)-2,6-diaminopimelate + 2-oxoglutarate = (S)-2,3,4,5-tetrahydrodipicolinate + L-glutamate + H2O + H(+)</text>
        <dbReference type="Rhea" id="RHEA:23988"/>
        <dbReference type="ChEBI" id="CHEBI:15377"/>
        <dbReference type="ChEBI" id="CHEBI:15378"/>
        <dbReference type="ChEBI" id="CHEBI:16810"/>
        <dbReference type="ChEBI" id="CHEBI:16845"/>
        <dbReference type="ChEBI" id="CHEBI:29985"/>
        <dbReference type="ChEBI" id="CHEBI:57609"/>
        <dbReference type="EC" id="2.6.1.83"/>
    </reaction>
</comment>
<evidence type="ECO:0000256" key="1">
    <source>
        <dbReference type="ARBA" id="ARBA00001933"/>
    </source>
</evidence>
<dbReference type="InterPro" id="IPR015422">
    <property type="entry name" value="PyrdxlP-dep_Trfase_small"/>
</dbReference>
<dbReference type="GO" id="GO:0009089">
    <property type="term" value="P:lysine biosynthetic process via diaminopimelate"/>
    <property type="evidence" value="ECO:0007669"/>
    <property type="project" value="UniProtKB-UniPathway"/>
</dbReference>
<dbReference type="UniPathway" id="UPA00034">
    <property type="reaction ID" value="UER00466"/>
</dbReference>
<name>A0A1F6E0A4_9BACT</name>
<accession>A0A1F6E0A4</accession>
<comment type="cofactor">
    <cofactor evidence="1">
        <name>pyridoxal 5'-phosphate</name>
        <dbReference type="ChEBI" id="CHEBI:597326"/>
    </cofactor>
</comment>
<sequence>MANINSRYADVSENYMFRDVVRKADAFAKANPGVEIFKLGVGNTTEPLVPSVVEGLRHGVEKLASRETYTGYGDEQGDARLRKALAEWYASRGVSVGPDEIFISDGAKPDCANIASIFSDESVAAVQDPVYPVYRDSNIIAGRRIVYLDAVEANGFVPALPNERADLLYLCSPNNPTGAAMSREQLKAFVDYALANRSVVIFDAAYAEYIRDGSLPRSIYEIAGARECAIEIQSFSKSAGFTGVRLGWTVVPRTLTAEDANEGTLNRYWNRRQTTMFNGASNIAQEGGLAVLSPEGQRETRAQVDHYMENAALIRAGLANAGFTVFGGEHAPYIWLKCPRGLSSWGFFDELLEKARVVATPGAGFGKNGEGYMRVSAFGHRETIEKAVRSIVENIKP</sequence>
<dbReference type="EC" id="2.6.1.83" evidence="3 9"/>
<organism evidence="11 12">
    <name type="scientific">Candidatus Kaiserbacteria bacterium RIFCSPHIGHO2_02_FULL_59_21</name>
    <dbReference type="NCBI Taxonomy" id="1798500"/>
    <lineage>
        <taxon>Bacteria</taxon>
        <taxon>Candidatus Kaiseribacteriota</taxon>
    </lineage>
</organism>
<dbReference type="PANTHER" id="PTHR43144">
    <property type="entry name" value="AMINOTRANSFERASE"/>
    <property type="match status" value="1"/>
</dbReference>
<evidence type="ECO:0000256" key="9">
    <source>
        <dbReference type="NCBIfam" id="TIGR03542"/>
    </source>
</evidence>
<evidence type="ECO:0000256" key="3">
    <source>
        <dbReference type="ARBA" id="ARBA00013138"/>
    </source>
</evidence>
<protein>
    <recommendedName>
        <fullName evidence="4 9">LL-diaminopimelate aminotransferase</fullName>
        <ecNumber evidence="3 9">2.6.1.83</ecNumber>
    </recommendedName>
</protein>
<evidence type="ECO:0000256" key="8">
    <source>
        <dbReference type="ARBA" id="ARBA00051934"/>
    </source>
</evidence>
<keyword evidence="7" id="KW-0663">Pyridoxal phosphate</keyword>
<keyword evidence="6 11" id="KW-0808">Transferase</keyword>
<evidence type="ECO:0000256" key="4">
    <source>
        <dbReference type="ARBA" id="ARBA00018052"/>
    </source>
</evidence>
<dbReference type="Gene3D" id="3.90.1150.10">
    <property type="entry name" value="Aspartate Aminotransferase, domain 1"/>
    <property type="match status" value="1"/>
</dbReference>
<dbReference type="NCBIfam" id="TIGR03542">
    <property type="entry name" value="DAPAT_plant"/>
    <property type="match status" value="1"/>
</dbReference>
<keyword evidence="5 11" id="KW-0032">Aminotransferase</keyword>
<gene>
    <name evidence="11" type="ORF">A3C21_04465</name>
</gene>
<dbReference type="Proteomes" id="UP000178572">
    <property type="component" value="Unassembled WGS sequence"/>
</dbReference>
<dbReference type="InterPro" id="IPR004839">
    <property type="entry name" value="Aminotransferase_I/II_large"/>
</dbReference>
<evidence type="ECO:0000313" key="12">
    <source>
        <dbReference type="Proteomes" id="UP000178572"/>
    </source>
</evidence>
<evidence type="ECO:0000256" key="2">
    <source>
        <dbReference type="ARBA" id="ARBA00004982"/>
    </source>
</evidence>
<evidence type="ECO:0000313" key="11">
    <source>
        <dbReference type="EMBL" id="OGG67099.1"/>
    </source>
</evidence>
<evidence type="ECO:0000256" key="5">
    <source>
        <dbReference type="ARBA" id="ARBA00022576"/>
    </source>
</evidence>
<dbReference type="InterPro" id="IPR015421">
    <property type="entry name" value="PyrdxlP-dep_Trfase_major"/>
</dbReference>
<dbReference type="FunFam" id="3.40.640.10:FF:000099">
    <property type="entry name" value="LL-diaminopimelate aminotransferase, chloroplastic"/>
    <property type="match status" value="1"/>
</dbReference>
<proteinExistence type="inferred from homology"/>
<reference evidence="11 12" key="1">
    <citation type="journal article" date="2016" name="Nat. Commun.">
        <title>Thousands of microbial genomes shed light on interconnected biogeochemical processes in an aquifer system.</title>
        <authorList>
            <person name="Anantharaman K."/>
            <person name="Brown C.T."/>
            <person name="Hug L.A."/>
            <person name="Sharon I."/>
            <person name="Castelle C.J."/>
            <person name="Probst A.J."/>
            <person name="Thomas B.C."/>
            <person name="Singh A."/>
            <person name="Wilkins M.J."/>
            <person name="Karaoz U."/>
            <person name="Brodie E.L."/>
            <person name="Williams K.H."/>
            <person name="Hubbard S.S."/>
            <person name="Banfield J.F."/>
        </authorList>
    </citation>
    <scope>NUCLEOTIDE SEQUENCE [LARGE SCALE GENOMIC DNA]</scope>
</reference>
<dbReference type="InterPro" id="IPR019942">
    <property type="entry name" value="DapL/ALD1"/>
</dbReference>
<evidence type="ECO:0000256" key="6">
    <source>
        <dbReference type="ARBA" id="ARBA00022679"/>
    </source>
</evidence>
<dbReference type="SUPFAM" id="SSF53383">
    <property type="entry name" value="PLP-dependent transferases"/>
    <property type="match status" value="1"/>
</dbReference>
<evidence type="ECO:0000256" key="7">
    <source>
        <dbReference type="ARBA" id="ARBA00022898"/>
    </source>
</evidence>
<dbReference type="GO" id="GO:0030170">
    <property type="term" value="F:pyridoxal phosphate binding"/>
    <property type="evidence" value="ECO:0007669"/>
    <property type="project" value="UniProtKB-UniRule"/>
</dbReference>
<dbReference type="EMBL" id="MFLN01000028">
    <property type="protein sequence ID" value="OGG67099.1"/>
    <property type="molecule type" value="Genomic_DNA"/>
</dbReference>
<dbReference type="AlphaFoldDB" id="A0A1F6E0A4"/>
<dbReference type="CDD" id="cd00609">
    <property type="entry name" value="AAT_like"/>
    <property type="match status" value="1"/>
</dbReference>
<comment type="pathway">
    <text evidence="2">Amino-acid biosynthesis; L-lysine biosynthesis via DAP pathway; LL-2,6-diaminopimelate from (S)-tetrahydrodipicolinate (aminotransferase route): step 1/1.</text>
</comment>
<comment type="caution">
    <text evidence="11">The sequence shown here is derived from an EMBL/GenBank/DDBJ whole genome shotgun (WGS) entry which is preliminary data.</text>
</comment>